<gene>
    <name evidence="2" type="primary">CAPRIN2</name>
</gene>
<protein>
    <submittedName>
        <fullName evidence="2">Caprin-2 isoform X13</fullName>
    </submittedName>
</protein>
<proteinExistence type="predicted"/>
<accession>A0AC55CXZ6</accession>
<organism evidence="1 2">
    <name type="scientific">Echinops telfairi</name>
    <name type="common">Lesser hedgehog tenrec</name>
    <dbReference type="NCBI Taxonomy" id="9371"/>
    <lineage>
        <taxon>Eukaryota</taxon>
        <taxon>Metazoa</taxon>
        <taxon>Chordata</taxon>
        <taxon>Craniata</taxon>
        <taxon>Vertebrata</taxon>
        <taxon>Euteleostomi</taxon>
        <taxon>Mammalia</taxon>
        <taxon>Eutheria</taxon>
        <taxon>Afrotheria</taxon>
        <taxon>Tenrecidae</taxon>
        <taxon>Tenrecinae</taxon>
        <taxon>Echinops</taxon>
    </lineage>
</organism>
<name>A0AC55CXZ6_ECHTE</name>
<dbReference type="RefSeq" id="XP_045144367.1">
    <property type="nucleotide sequence ID" value="XM_045288432.1"/>
</dbReference>
<evidence type="ECO:0000313" key="1">
    <source>
        <dbReference type="Proteomes" id="UP000694863"/>
    </source>
</evidence>
<reference evidence="2" key="1">
    <citation type="submission" date="2025-08" db="UniProtKB">
        <authorList>
            <consortium name="RefSeq"/>
        </authorList>
    </citation>
    <scope>IDENTIFICATION</scope>
</reference>
<evidence type="ECO:0000313" key="2">
    <source>
        <dbReference type="RefSeq" id="XP_045144367.1"/>
    </source>
</evidence>
<sequence length="1001" mass="113119">MALPISMVQHSSGYQSSSGNSQEESVGNMKSAKSQVNHSQHGENQQAPSPLHSILSSAVSPAQAYETYIDNGLICLKHKIRNIEKKKLKLEDYKDRLKNGERLNPDQLEAVEKYDEVLHNLEFAKELQKTFSGLSQELLKAQKKAQRREHMLKLEAEKKKLRTVLQIQYVLQNLAQEHVQRDLREGLRGALYLPSKELDYLIKFSKLTCPERNESLSVEDQMEQSSLYFWDLLEGSEKAVVGTTYKHMKDLLNKLLNSRYFESIPVPQKAKEKEISAEEDMLIKSEKKKELMKTDSLTKSESLLELVQTEIQPQEFLNRRYLTEVDYSSKQEEELSWEEDYAREPNLCKCWAMLIEPDSQEKKQESFKSWESPVKHQDLSNSAVSIEERKQEIPKLGFTLQEEQKRQEASKPKPTLGQWQQETLKSKVGYIQGEPMKLETPKPWVAQMQKEEDPEMPASKPWTSWTIPICEEQDSRQSEPLTPWEDRVESPKHSLTLRSQITAKSWGGTTASLIPNDQLLPRKFNTDPKDVPQPMHPPIGSSFTLPKDPALQKEQLQDLMTQIQGTCNFMQDSVLDFDKPSSAIPLSQPPSAPPSSLIASTEQNLPSQNDFLQAPLQVFNINVPLPPPKEQEVKEPSYSPDYNQSFTTSSTQTPPQGQLPALHIEQTLLSQETAASYQPDETIQVSNGSLPFYPAQTNVFPRPTQAFVSNQGSVRGCARGGRLLINSYQSTGGYKVLDTVSSILVMLDMSENTPDRALSFDTFSGHPLIANGNYSQLQFQTSDYSGTSYSQRESFLQCYKQGTPSSGPRGNSRGWNDSSQVSSPERDCETFNSVDSEHGDSRSMTPMNVPVTNSTATVLPVHFYPLPQQMRVAFSAARTSNLAPGTLDQPIVFDLLLNNLGETFDLQLGRFNCPVNGTYVFIFHMLKLAVNVPLYVNLMKNEEVLVSAYANDGAPDHETASNHAILQLFQGDQIWLRLHRGAIYGSSWKYSTFSGYLLYQD</sequence>
<keyword evidence="1" id="KW-1185">Reference proteome</keyword>
<dbReference type="Proteomes" id="UP000694863">
    <property type="component" value="Unplaced"/>
</dbReference>